<reference evidence="1" key="1">
    <citation type="journal article" date="2010" name="Int. J. Syst. Evol. Microbiol.">
        <title>Porticoccus litoralis gen. nov., sp. nov., a gammaproteobacterium isolated from the Yellow Sea.</title>
        <authorList>
            <person name="Oh H.M."/>
            <person name="Kim H."/>
            <person name="Kim K.M."/>
            <person name="Min G.S."/>
            <person name="Cho J.C."/>
        </authorList>
    </citation>
    <scope>NUCLEOTIDE SEQUENCE</scope>
    <source>
        <strain evidence="1">DSM 25064</strain>
    </source>
</reference>
<protein>
    <submittedName>
        <fullName evidence="1">DUF2817 domain-containing protein</fullName>
    </submittedName>
</protein>
<dbReference type="RefSeq" id="WP_305168950.1">
    <property type="nucleotide sequence ID" value="NZ_JAUUUU010000001.1"/>
</dbReference>
<evidence type="ECO:0000313" key="2">
    <source>
        <dbReference type="Proteomes" id="UP001178354"/>
    </source>
</evidence>
<dbReference type="Gene3D" id="3.40.630.10">
    <property type="entry name" value="Zn peptidases"/>
    <property type="match status" value="1"/>
</dbReference>
<dbReference type="Proteomes" id="UP001178354">
    <property type="component" value="Unassembled WGS sequence"/>
</dbReference>
<proteinExistence type="predicted"/>
<accession>A0AAW8AY35</accession>
<comment type="caution">
    <text evidence="1">The sequence shown here is derived from an EMBL/GenBank/DDBJ whole genome shotgun (WGS) entry which is preliminary data.</text>
</comment>
<dbReference type="InterPro" id="IPR021259">
    <property type="entry name" value="DUF2817"/>
</dbReference>
<reference evidence="1" key="2">
    <citation type="submission" date="2023-08" db="EMBL/GenBank/DDBJ databases">
        <authorList>
            <person name="Luo J."/>
        </authorList>
    </citation>
    <scope>NUCLEOTIDE SEQUENCE</scope>
    <source>
        <strain evidence="1">DSM 25064</strain>
    </source>
</reference>
<gene>
    <name evidence="1" type="ORF">Q8A57_00450</name>
</gene>
<dbReference type="Pfam" id="PF10994">
    <property type="entry name" value="DUF2817"/>
    <property type="match status" value="1"/>
</dbReference>
<dbReference type="CDD" id="cd06233">
    <property type="entry name" value="M14-like"/>
    <property type="match status" value="1"/>
</dbReference>
<dbReference type="EMBL" id="JAUUUU010000001">
    <property type="protein sequence ID" value="MDP1519434.1"/>
    <property type="molecule type" value="Genomic_DNA"/>
</dbReference>
<name>A0AAW8AY35_9GAMM</name>
<sequence>MSYISLLQAFSEDIFPKDYRQACDLWQEALHRLSATHHQNDFTLDHVQELRCQTAWVGPDAAPKVLVLISGTHGVEGYAGSAVELDCLRQLDTGLLHLPPDTALLLIHALNPWGYANYRRCDDQGIDVNRNFIDFTQPLPENPGYLELQPLLGIVDSAVRERAIHSFRNRVGQREYEIAYSGGQYADPDGPFYGGSGPSFSREVIEGLINGFRLSERQLAVIDVHTGLGPYGYGEVICDHPADSGSVRTARQWFGPGCGLPDRGTSCSVPKLGLLDYGWHKVMGSESCFVTLEFGTLGTDSLFAVLHDEACAWRGGVPDALSKDEAGARMEAHFNPQDIGWREAVIFRARQVIQQAFQGLSGNSGAAK</sequence>
<dbReference type="AlphaFoldDB" id="A0AAW8AY35"/>
<organism evidence="1 2">
    <name type="scientific">Porticoccus litoralis</name>
    <dbReference type="NCBI Taxonomy" id="434086"/>
    <lineage>
        <taxon>Bacteria</taxon>
        <taxon>Pseudomonadati</taxon>
        <taxon>Pseudomonadota</taxon>
        <taxon>Gammaproteobacteria</taxon>
        <taxon>Cellvibrionales</taxon>
        <taxon>Porticoccaceae</taxon>
        <taxon>Porticoccus</taxon>
    </lineage>
</organism>
<dbReference type="SUPFAM" id="SSF53187">
    <property type="entry name" value="Zn-dependent exopeptidases"/>
    <property type="match status" value="1"/>
</dbReference>
<evidence type="ECO:0000313" key="1">
    <source>
        <dbReference type="EMBL" id="MDP1519434.1"/>
    </source>
</evidence>
<keyword evidence="2" id="KW-1185">Reference proteome</keyword>